<name>A0A5B7D6A3_PORTR</name>
<reference evidence="2 3" key="1">
    <citation type="submission" date="2019-05" db="EMBL/GenBank/DDBJ databases">
        <title>Another draft genome of Portunus trituberculatus and its Hox gene families provides insights of decapod evolution.</title>
        <authorList>
            <person name="Jeong J.-H."/>
            <person name="Song I."/>
            <person name="Kim S."/>
            <person name="Choi T."/>
            <person name="Kim D."/>
            <person name="Ryu S."/>
            <person name="Kim W."/>
        </authorList>
    </citation>
    <scope>NUCLEOTIDE SEQUENCE [LARGE SCALE GENOMIC DNA]</scope>
    <source>
        <tissue evidence="2">Muscle</tissue>
    </source>
</reference>
<sequence length="219" mass="24552">MGGRDGWWLLRHLEKGGSLLQEAASAADTEASVRELAAALHLHLTQFTERLHHTRDRLEDTARCYHLLDKFDKISKVFTGETLQRTRLIISVDFDNSRVPGVTAMVWPPMAAPTSSLLPSRLWPRPTSSLPLHPQDPDSPSRPQSPSPPRHFLPTLGHTPLVSPRGGENTGAFLESELAAGRPLFRGGRRRRDASCQRPTEPFMRPCTRRRPTRLPLLV</sequence>
<dbReference type="EMBL" id="VSRR010000538">
    <property type="protein sequence ID" value="MPC16798.1"/>
    <property type="molecule type" value="Genomic_DNA"/>
</dbReference>
<evidence type="ECO:0000313" key="2">
    <source>
        <dbReference type="EMBL" id="MPC16798.1"/>
    </source>
</evidence>
<evidence type="ECO:0000256" key="1">
    <source>
        <dbReference type="SAM" id="MobiDB-lite"/>
    </source>
</evidence>
<dbReference type="AlphaFoldDB" id="A0A5B7D6A3"/>
<comment type="caution">
    <text evidence="2">The sequence shown here is derived from an EMBL/GenBank/DDBJ whole genome shotgun (WGS) entry which is preliminary data.</text>
</comment>
<organism evidence="2 3">
    <name type="scientific">Portunus trituberculatus</name>
    <name type="common">Swimming crab</name>
    <name type="synonym">Neptunus trituberculatus</name>
    <dbReference type="NCBI Taxonomy" id="210409"/>
    <lineage>
        <taxon>Eukaryota</taxon>
        <taxon>Metazoa</taxon>
        <taxon>Ecdysozoa</taxon>
        <taxon>Arthropoda</taxon>
        <taxon>Crustacea</taxon>
        <taxon>Multicrustacea</taxon>
        <taxon>Malacostraca</taxon>
        <taxon>Eumalacostraca</taxon>
        <taxon>Eucarida</taxon>
        <taxon>Decapoda</taxon>
        <taxon>Pleocyemata</taxon>
        <taxon>Brachyura</taxon>
        <taxon>Eubrachyura</taxon>
        <taxon>Portunoidea</taxon>
        <taxon>Portunidae</taxon>
        <taxon>Portuninae</taxon>
        <taxon>Portunus</taxon>
    </lineage>
</organism>
<feature type="region of interest" description="Disordered" evidence="1">
    <location>
        <begin position="117"/>
        <end position="170"/>
    </location>
</feature>
<dbReference type="OrthoDB" id="6152532at2759"/>
<protein>
    <submittedName>
        <fullName evidence="2">Uncharacterized protein</fullName>
    </submittedName>
</protein>
<feature type="region of interest" description="Disordered" evidence="1">
    <location>
        <begin position="184"/>
        <end position="219"/>
    </location>
</feature>
<dbReference type="Proteomes" id="UP000324222">
    <property type="component" value="Unassembled WGS sequence"/>
</dbReference>
<proteinExistence type="predicted"/>
<keyword evidence="3" id="KW-1185">Reference proteome</keyword>
<evidence type="ECO:0000313" key="3">
    <source>
        <dbReference type="Proteomes" id="UP000324222"/>
    </source>
</evidence>
<accession>A0A5B7D6A3</accession>
<gene>
    <name evidence="2" type="ORF">E2C01_009637</name>
</gene>